<dbReference type="KEGG" id="gax:Pan161_53340"/>
<dbReference type="RefSeq" id="WP_197995531.1">
    <property type="nucleotide sequence ID" value="NZ_CP036343.1"/>
</dbReference>
<organism evidence="2 3">
    <name type="scientific">Gimesia algae</name>
    <dbReference type="NCBI Taxonomy" id="2527971"/>
    <lineage>
        <taxon>Bacteria</taxon>
        <taxon>Pseudomonadati</taxon>
        <taxon>Planctomycetota</taxon>
        <taxon>Planctomycetia</taxon>
        <taxon>Planctomycetales</taxon>
        <taxon>Planctomycetaceae</taxon>
        <taxon>Gimesia</taxon>
    </lineage>
</organism>
<dbReference type="GO" id="GO:0006974">
    <property type="term" value="P:DNA damage response"/>
    <property type="evidence" value="ECO:0007669"/>
    <property type="project" value="TreeGrafter"/>
</dbReference>
<name>A0A517VKV6_9PLAN</name>
<accession>A0A517VKV6</accession>
<dbReference type="InterPro" id="IPR007497">
    <property type="entry name" value="SIMPL/DUF541"/>
</dbReference>
<keyword evidence="1" id="KW-0732">Signal</keyword>
<reference evidence="2 3" key="1">
    <citation type="submission" date="2019-02" db="EMBL/GenBank/DDBJ databases">
        <title>Deep-cultivation of Planctomycetes and their phenomic and genomic characterization uncovers novel biology.</title>
        <authorList>
            <person name="Wiegand S."/>
            <person name="Jogler M."/>
            <person name="Boedeker C."/>
            <person name="Pinto D."/>
            <person name="Vollmers J."/>
            <person name="Rivas-Marin E."/>
            <person name="Kohn T."/>
            <person name="Peeters S.H."/>
            <person name="Heuer A."/>
            <person name="Rast P."/>
            <person name="Oberbeckmann S."/>
            <person name="Bunk B."/>
            <person name="Jeske O."/>
            <person name="Meyerdierks A."/>
            <person name="Storesund J.E."/>
            <person name="Kallscheuer N."/>
            <person name="Luecker S."/>
            <person name="Lage O.M."/>
            <person name="Pohl T."/>
            <person name="Merkel B.J."/>
            <person name="Hornburger P."/>
            <person name="Mueller R.-W."/>
            <person name="Bruemmer F."/>
            <person name="Labrenz M."/>
            <person name="Spormann A.M."/>
            <person name="Op den Camp H."/>
            <person name="Overmann J."/>
            <person name="Amann R."/>
            <person name="Jetten M.S.M."/>
            <person name="Mascher T."/>
            <person name="Medema M.H."/>
            <person name="Devos D.P."/>
            <person name="Kaster A.-K."/>
            <person name="Ovreas L."/>
            <person name="Rohde M."/>
            <person name="Galperin M.Y."/>
            <person name="Jogler C."/>
        </authorList>
    </citation>
    <scope>NUCLEOTIDE SEQUENCE [LARGE SCALE GENOMIC DNA]</scope>
    <source>
        <strain evidence="2 3">Pan161</strain>
    </source>
</reference>
<evidence type="ECO:0000256" key="1">
    <source>
        <dbReference type="SAM" id="SignalP"/>
    </source>
</evidence>
<feature type="chain" id="PRO_5022150349" description="Oxidative stress defense protein" evidence="1">
    <location>
        <begin position="24"/>
        <end position="319"/>
    </location>
</feature>
<proteinExistence type="predicted"/>
<evidence type="ECO:0008006" key="4">
    <source>
        <dbReference type="Google" id="ProtNLM"/>
    </source>
</evidence>
<protein>
    <recommendedName>
        <fullName evidence="4">Oxidative stress defense protein</fullName>
    </recommendedName>
</protein>
<sequence length="319" mass="34233" precursor="true">MKNCIICTLIVLVLCVSGKPAFPQFGSSDLFEAGEGTVSGTGTVIIVKKPAVMRMQVEILSKASTLEGALSGLKDRIEATRAQLAVLGADKESIKIDSPKVSSEKSERQQQIEMMLAQRMRGRGNGSGKKKGIVTTPLTVSAQLTAEWKLQAKTDEELLLASHPLQNKIKEADLAGLKAASKLSPEEQELMEEMEGASMYGGDREAKPGEPVFSFACSISEKEEDKAMSEAYQKARSQALRLANASGAELGKLTSISGSSGSASDENSEYGYNSVYYAALQRMRSDANTEDGQSQAVSVMPGQLKYRVTVTAGFELKEK</sequence>
<dbReference type="Pfam" id="PF04402">
    <property type="entry name" value="SIMPL"/>
    <property type="match status" value="1"/>
</dbReference>
<evidence type="ECO:0000313" key="3">
    <source>
        <dbReference type="Proteomes" id="UP000316855"/>
    </source>
</evidence>
<gene>
    <name evidence="2" type="ORF">Pan161_53340</name>
</gene>
<dbReference type="Gene3D" id="3.30.110.170">
    <property type="entry name" value="Protein of unknown function (DUF541), domain 1"/>
    <property type="match status" value="1"/>
</dbReference>
<evidence type="ECO:0000313" key="2">
    <source>
        <dbReference type="EMBL" id="QDT93652.1"/>
    </source>
</evidence>
<dbReference type="PANTHER" id="PTHR34387:SF1">
    <property type="entry name" value="PERIPLASMIC IMMUNOGENIC PROTEIN"/>
    <property type="match status" value="1"/>
</dbReference>
<dbReference type="AlphaFoldDB" id="A0A517VKV6"/>
<dbReference type="Proteomes" id="UP000316855">
    <property type="component" value="Chromosome"/>
</dbReference>
<dbReference type="PANTHER" id="PTHR34387">
    <property type="entry name" value="SLR1258 PROTEIN"/>
    <property type="match status" value="1"/>
</dbReference>
<keyword evidence="3" id="KW-1185">Reference proteome</keyword>
<feature type="signal peptide" evidence="1">
    <location>
        <begin position="1"/>
        <end position="23"/>
    </location>
</feature>
<dbReference type="EMBL" id="CP036343">
    <property type="protein sequence ID" value="QDT93652.1"/>
    <property type="molecule type" value="Genomic_DNA"/>
</dbReference>
<dbReference type="InterPro" id="IPR052022">
    <property type="entry name" value="26kDa_periplasmic_antigen"/>
</dbReference>